<proteinExistence type="predicted"/>
<reference evidence="1 2" key="1">
    <citation type="journal article" date="2015" name="Biotechnol. Bioeng.">
        <title>Genome sequence and phenotypic characterization of Caulobacter segnis.</title>
        <authorList>
            <person name="Patel S."/>
            <person name="Fletcher B."/>
            <person name="Scott D.C."/>
            <person name="Ely B."/>
        </authorList>
    </citation>
    <scope>NUCLEOTIDE SEQUENCE [LARGE SCALE GENOMIC DNA]</scope>
    <source>
        <strain evidence="1 2">ERI-2</strain>
    </source>
</reference>
<evidence type="ECO:0000313" key="1">
    <source>
        <dbReference type="EMBL" id="OAA84825.1"/>
    </source>
</evidence>
<comment type="caution">
    <text evidence="1">The sequence shown here is derived from an EMBL/GenBank/DDBJ whole genome shotgun (WGS) entry which is preliminary data.</text>
</comment>
<dbReference type="OrthoDB" id="8908934at2"/>
<dbReference type="RefSeq" id="WP_156499039.1">
    <property type="nucleotide sequence ID" value="NZ_LITT01000035.1"/>
</dbReference>
<dbReference type="PATRIC" id="fig|1538.10.peg.2624"/>
<dbReference type="Proteomes" id="UP000077407">
    <property type="component" value="Unassembled WGS sequence"/>
</dbReference>
<dbReference type="EMBL" id="LITT01000035">
    <property type="protein sequence ID" value="OAA84825.1"/>
    <property type="molecule type" value="Genomic_DNA"/>
</dbReference>
<gene>
    <name evidence="1" type="ORF">WY13_02728</name>
</gene>
<protein>
    <submittedName>
        <fullName evidence="1">Uncharacterized protein</fullName>
    </submittedName>
</protein>
<organism evidence="1 2">
    <name type="scientific">Clostridium ljungdahlii</name>
    <dbReference type="NCBI Taxonomy" id="1538"/>
    <lineage>
        <taxon>Bacteria</taxon>
        <taxon>Bacillati</taxon>
        <taxon>Bacillota</taxon>
        <taxon>Clostridia</taxon>
        <taxon>Eubacteriales</taxon>
        <taxon>Clostridiaceae</taxon>
        <taxon>Clostridium</taxon>
    </lineage>
</organism>
<name>A0A168MKR1_9CLOT</name>
<accession>A0A168MKR1</accession>
<evidence type="ECO:0000313" key="2">
    <source>
        <dbReference type="Proteomes" id="UP000077407"/>
    </source>
</evidence>
<sequence length="120" mass="13821">MFLMFLPFPIAEADSLTCPVCGNVVYRWGRESNDYHAKLVKLGEGYKLRKVHLKDGSLSGEKKCTRIKYGKEKQYKNNKLQKCNICGAKLGEYHSLGCKNEECPIYHKIDCKRHAICDYI</sequence>
<dbReference type="AlphaFoldDB" id="A0A168MKR1"/>